<feature type="active site" description="Proton donor" evidence="7">
    <location>
        <position position="357"/>
    </location>
</feature>
<evidence type="ECO:0000256" key="8">
    <source>
        <dbReference type="RuleBase" id="RU000612"/>
    </source>
</evidence>
<evidence type="ECO:0000313" key="9">
    <source>
        <dbReference type="EMBL" id="MFC5515682.1"/>
    </source>
</evidence>
<dbReference type="PROSITE" id="PS00765">
    <property type="entry name" value="P_GLUCOSE_ISOMERASE_1"/>
    <property type="match status" value="1"/>
</dbReference>
<dbReference type="SUPFAM" id="SSF53697">
    <property type="entry name" value="SIS domain"/>
    <property type="match status" value="1"/>
</dbReference>
<comment type="caution">
    <text evidence="9">The sequence shown here is derived from an EMBL/GenBank/DDBJ whole genome shotgun (WGS) entry which is preliminary data.</text>
</comment>
<comment type="subcellular location">
    <subcellularLocation>
        <location evidence="7">Cytoplasm</location>
    </subcellularLocation>
</comment>
<dbReference type="PANTHER" id="PTHR11469">
    <property type="entry name" value="GLUCOSE-6-PHOSPHATE ISOMERASE"/>
    <property type="match status" value="1"/>
</dbReference>
<feature type="active site" evidence="7">
    <location>
        <position position="388"/>
    </location>
</feature>
<evidence type="ECO:0000256" key="6">
    <source>
        <dbReference type="ARBA" id="ARBA00029321"/>
    </source>
</evidence>
<dbReference type="InterPro" id="IPR023096">
    <property type="entry name" value="G6P_Isomerase_C"/>
</dbReference>
<dbReference type="PROSITE" id="PS00174">
    <property type="entry name" value="P_GLUCOSE_ISOMERASE_2"/>
    <property type="match status" value="1"/>
</dbReference>
<feature type="active site" evidence="7">
    <location>
        <position position="516"/>
    </location>
</feature>
<evidence type="ECO:0000256" key="4">
    <source>
        <dbReference type="ARBA" id="ARBA00023152"/>
    </source>
</evidence>
<comment type="catalytic activity">
    <reaction evidence="6 7 8">
        <text>alpha-D-glucose 6-phosphate = beta-D-fructose 6-phosphate</text>
        <dbReference type="Rhea" id="RHEA:11816"/>
        <dbReference type="ChEBI" id="CHEBI:57634"/>
        <dbReference type="ChEBI" id="CHEBI:58225"/>
        <dbReference type="EC" id="5.3.1.9"/>
    </reaction>
</comment>
<dbReference type="PROSITE" id="PS51463">
    <property type="entry name" value="P_GLUCOSE_ISOMERASE_3"/>
    <property type="match status" value="1"/>
</dbReference>
<keyword evidence="10" id="KW-1185">Reference proteome</keyword>
<dbReference type="HAMAP" id="MF_00473">
    <property type="entry name" value="G6P_isomerase"/>
    <property type="match status" value="1"/>
</dbReference>
<evidence type="ECO:0000256" key="7">
    <source>
        <dbReference type="HAMAP-Rule" id="MF_00473"/>
    </source>
</evidence>
<comment type="pathway">
    <text evidence="1 7 8">Carbohydrate degradation; glycolysis; D-glyceraldehyde 3-phosphate and glycerone phosphate from D-glucose: step 2/4.</text>
</comment>
<dbReference type="EMBL" id="JBHSML010000003">
    <property type="protein sequence ID" value="MFC5515682.1"/>
    <property type="molecule type" value="Genomic_DNA"/>
</dbReference>
<evidence type="ECO:0000256" key="1">
    <source>
        <dbReference type="ARBA" id="ARBA00004926"/>
    </source>
</evidence>
<reference evidence="10" key="1">
    <citation type="journal article" date="2019" name="Int. J. Syst. Evol. Microbiol.">
        <title>The Global Catalogue of Microorganisms (GCM) 10K type strain sequencing project: providing services to taxonomists for standard genome sequencing and annotation.</title>
        <authorList>
            <consortium name="The Broad Institute Genomics Platform"/>
            <consortium name="The Broad Institute Genome Sequencing Center for Infectious Disease"/>
            <person name="Wu L."/>
            <person name="Ma J."/>
        </authorList>
    </citation>
    <scope>NUCLEOTIDE SEQUENCE [LARGE SCALE GENOMIC DNA]</scope>
    <source>
        <strain evidence="10">KACC 12633</strain>
    </source>
</reference>
<dbReference type="CDD" id="cd05016">
    <property type="entry name" value="SIS_PGI_2"/>
    <property type="match status" value="1"/>
</dbReference>
<proteinExistence type="inferred from homology"/>
<dbReference type="EC" id="5.3.1.9" evidence="7"/>
<name>A0ABW0PVG6_9HYPH</name>
<dbReference type="Pfam" id="PF00342">
    <property type="entry name" value="PGI"/>
    <property type="match status" value="1"/>
</dbReference>
<dbReference type="CDD" id="cd05015">
    <property type="entry name" value="SIS_PGI_1"/>
    <property type="match status" value="1"/>
</dbReference>
<organism evidence="9 10">
    <name type="scientific">Kaistia terrae</name>
    <dbReference type="NCBI Taxonomy" id="537017"/>
    <lineage>
        <taxon>Bacteria</taxon>
        <taxon>Pseudomonadati</taxon>
        <taxon>Pseudomonadota</taxon>
        <taxon>Alphaproteobacteria</taxon>
        <taxon>Hyphomicrobiales</taxon>
        <taxon>Kaistiaceae</taxon>
        <taxon>Kaistia</taxon>
    </lineage>
</organism>
<dbReference type="Gene3D" id="3.40.50.10490">
    <property type="entry name" value="Glucose-6-phosphate isomerase like protein, domain 1"/>
    <property type="match status" value="2"/>
</dbReference>
<dbReference type="InterPro" id="IPR001672">
    <property type="entry name" value="G6P_Isomerase"/>
</dbReference>
<comment type="pathway">
    <text evidence="7">Carbohydrate biosynthesis; gluconeogenesis.</text>
</comment>
<dbReference type="PANTHER" id="PTHR11469:SF1">
    <property type="entry name" value="GLUCOSE-6-PHOSPHATE ISOMERASE"/>
    <property type="match status" value="1"/>
</dbReference>
<dbReference type="GO" id="GO:0004347">
    <property type="term" value="F:glucose-6-phosphate isomerase activity"/>
    <property type="evidence" value="ECO:0007669"/>
    <property type="project" value="UniProtKB-EC"/>
</dbReference>
<evidence type="ECO:0000256" key="2">
    <source>
        <dbReference type="ARBA" id="ARBA00006604"/>
    </source>
</evidence>
<dbReference type="InterPro" id="IPR035476">
    <property type="entry name" value="SIS_PGI_1"/>
</dbReference>
<dbReference type="InterPro" id="IPR018189">
    <property type="entry name" value="Phosphoglucose_isomerase_CS"/>
</dbReference>
<dbReference type="Proteomes" id="UP001596150">
    <property type="component" value="Unassembled WGS sequence"/>
</dbReference>
<comment type="similarity">
    <text evidence="2 7 8">Belongs to the GPI family.</text>
</comment>
<dbReference type="InterPro" id="IPR046348">
    <property type="entry name" value="SIS_dom_sf"/>
</dbReference>
<evidence type="ECO:0000256" key="5">
    <source>
        <dbReference type="ARBA" id="ARBA00023235"/>
    </source>
</evidence>
<sequence length="550" mass="59279">MTVARTAATAAAISDAFATLRSHRDRVEAQTMREMFAADPARFSRLSVSADDLLLDYSKNRIDAAAVVALLDLARTAGVEERRDAMFAGEKINVTENRAVLHVALRATADERYLVDGKNVVDDVHSVLAAMSAFAEGIRDGSIAGVGGRFTDVVNIGIGGSDLGPAMVTRALSPYHDGPRLHFVSNVDGAHIHDTLEGLDPATTLFLVASKTFTTIETMTNAGTARAWIVAALGEAAVGAHFAAMSTALDKVSAFGIDVSRAFGFWDWVGGRYSVWSAIGLPVMIAIGSKNFREFLAGAHSMDQHFRTAPLDRNVPVILALIGIWNRNVLGFPAKAVLPYDQRLERFAAYLQQLDMESNGKRVTLEGNAVTLATGPLVWGEPGTNGQHAFYQLIHQGTDVIPCDFLIAATAHETDKVHHALLLANCFAQTEALMRGRTTDEARAELAAEGKVPTEVERLATHKTFPGNRPSNTILYKTLDPFTLGRLIALYEHQVFVQGAIWGIDSFDQWGVELGKQLAMQLLPMVDGRADASSRDSSTAGLIQAAASLR</sequence>
<accession>A0ABW0PVG6</accession>
<keyword evidence="5 7" id="KW-0413">Isomerase</keyword>
<keyword evidence="3 7" id="KW-0312">Gluconeogenesis</keyword>
<dbReference type="Gene3D" id="1.10.1390.10">
    <property type="match status" value="1"/>
</dbReference>
<keyword evidence="4 7" id="KW-0324">Glycolysis</keyword>
<dbReference type="RefSeq" id="WP_266342083.1">
    <property type="nucleotide sequence ID" value="NZ_JAPKNH010000001.1"/>
</dbReference>
<dbReference type="InterPro" id="IPR035482">
    <property type="entry name" value="SIS_PGI_2"/>
</dbReference>
<evidence type="ECO:0000313" key="10">
    <source>
        <dbReference type="Proteomes" id="UP001596150"/>
    </source>
</evidence>
<protein>
    <recommendedName>
        <fullName evidence="7">Glucose-6-phosphate isomerase</fullName>
        <shortName evidence="7">GPI</shortName>
        <ecNumber evidence="7">5.3.1.9</ecNumber>
    </recommendedName>
    <alternativeName>
        <fullName evidence="7">Phosphoglucose isomerase</fullName>
        <shortName evidence="7">PGI</shortName>
    </alternativeName>
    <alternativeName>
        <fullName evidence="7">Phosphohexose isomerase</fullName>
        <shortName evidence="7">PHI</shortName>
    </alternativeName>
</protein>
<keyword evidence="7" id="KW-0963">Cytoplasm</keyword>
<dbReference type="PRINTS" id="PR00662">
    <property type="entry name" value="G6PISOMERASE"/>
</dbReference>
<gene>
    <name evidence="7 9" type="primary">pgi</name>
    <name evidence="9" type="ORF">ACFPP9_07860</name>
</gene>
<comment type="function">
    <text evidence="7">Catalyzes the reversible isomerization of glucose-6-phosphate to fructose-6-phosphate.</text>
</comment>
<evidence type="ECO:0000256" key="3">
    <source>
        <dbReference type="ARBA" id="ARBA00022432"/>
    </source>
</evidence>
<dbReference type="NCBIfam" id="NF001211">
    <property type="entry name" value="PRK00179.1"/>
    <property type="match status" value="1"/>
</dbReference>